<organism evidence="1 2">
    <name type="scientific">Desulfopila aestuarii DSM 18488</name>
    <dbReference type="NCBI Taxonomy" id="1121416"/>
    <lineage>
        <taxon>Bacteria</taxon>
        <taxon>Pseudomonadati</taxon>
        <taxon>Thermodesulfobacteriota</taxon>
        <taxon>Desulfobulbia</taxon>
        <taxon>Desulfobulbales</taxon>
        <taxon>Desulfocapsaceae</taxon>
        <taxon>Desulfopila</taxon>
    </lineage>
</organism>
<dbReference type="Pfam" id="PF03692">
    <property type="entry name" value="CxxCxxCC"/>
    <property type="match status" value="1"/>
</dbReference>
<name>A0A1M7Y357_9BACT</name>
<dbReference type="RefSeq" id="WP_073612887.1">
    <property type="nucleotide sequence ID" value="NZ_FRFE01000006.1"/>
</dbReference>
<dbReference type="PANTHER" id="PTHR35866:SF1">
    <property type="entry name" value="YKGJ FAMILY CYSTEINE CLUSTER PROTEIN"/>
    <property type="match status" value="1"/>
</dbReference>
<evidence type="ECO:0000313" key="1">
    <source>
        <dbReference type="EMBL" id="SHO46575.1"/>
    </source>
</evidence>
<evidence type="ECO:0008006" key="3">
    <source>
        <dbReference type="Google" id="ProtNLM"/>
    </source>
</evidence>
<dbReference type="OrthoDB" id="275146at2"/>
<dbReference type="STRING" id="1121416.SAMN02745220_01545"/>
<dbReference type="Proteomes" id="UP000184603">
    <property type="component" value="Unassembled WGS sequence"/>
</dbReference>
<reference evidence="1 2" key="1">
    <citation type="submission" date="2016-12" db="EMBL/GenBank/DDBJ databases">
        <authorList>
            <person name="Song W.-J."/>
            <person name="Kurnit D.M."/>
        </authorList>
    </citation>
    <scope>NUCLEOTIDE SEQUENCE [LARGE SCALE GENOMIC DNA]</scope>
    <source>
        <strain evidence="1 2">DSM 18488</strain>
    </source>
</reference>
<dbReference type="PANTHER" id="PTHR35866">
    <property type="entry name" value="PUTATIVE-RELATED"/>
    <property type="match status" value="1"/>
</dbReference>
<gene>
    <name evidence="1" type="ORF">SAMN02745220_01545</name>
</gene>
<evidence type="ECO:0000313" key="2">
    <source>
        <dbReference type="Proteomes" id="UP000184603"/>
    </source>
</evidence>
<sequence>MIPHHSRIDEPATWKKFSTKLCRDCHASCCSLPVEVSPTDLIRMELMDEFELQDNMKSIAKRLGKQGAVEHFSQKTKMFTLTRLANGDCLYLDRSSRQCTIYEKRPDTCRNHPKIGPRSGFCAYTPKKS</sequence>
<dbReference type="AlphaFoldDB" id="A0A1M7Y357"/>
<dbReference type="InterPro" id="IPR005358">
    <property type="entry name" value="Puta_zinc/iron-chelating_dom"/>
</dbReference>
<accession>A0A1M7Y357</accession>
<keyword evidence="2" id="KW-1185">Reference proteome</keyword>
<proteinExistence type="predicted"/>
<dbReference type="EMBL" id="FRFE01000006">
    <property type="protein sequence ID" value="SHO46575.1"/>
    <property type="molecule type" value="Genomic_DNA"/>
</dbReference>
<protein>
    <recommendedName>
        <fullName evidence="3">Zinc-or iron-chelating domain-containing protein</fullName>
    </recommendedName>
</protein>